<dbReference type="Pfam" id="PF13419">
    <property type="entry name" value="HAD_2"/>
    <property type="match status" value="1"/>
</dbReference>
<dbReference type="InterPro" id="IPR006439">
    <property type="entry name" value="HAD-SF_hydro_IA"/>
</dbReference>
<dbReference type="PANTHER" id="PTHR47478:SF1">
    <property type="entry name" value="PYRIMIDINE 5'-NUCLEOTIDASE YJJG"/>
    <property type="match status" value="1"/>
</dbReference>
<protein>
    <submittedName>
        <fullName evidence="1">HAD family hydrolase</fullName>
    </submittedName>
</protein>
<evidence type="ECO:0000313" key="1">
    <source>
        <dbReference type="EMBL" id="RID88375.1"/>
    </source>
</evidence>
<dbReference type="SFLD" id="SFLDG01129">
    <property type="entry name" value="C1.5:_HAD__Beta-PGM__Phosphata"/>
    <property type="match status" value="1"/>
</dbReference>
<dbReference type="InterPro" id="IPR041492">
    <property type="entry name" value="HAD_2"/>
</dbReference>
<dbReference type="AlphaFoldDB" id="A0A398BDV0"/>
<dbReference type="PRINTS" id="PR00413">
    <property type="entry name" value="HADHALOGNASE"/>
</dbReference>
<dbReference type="Proteomes" id="UP000266016">
    <property type="component" value="Unassembled WGS sequence"/>
</dbReference>
<dbReference type="SUPFAM" id="SSF56784">
    <property type="entry name" value="HAD-like"/>
    <property type="match status" value="1"/>
</dbReference>
<sequence length="246" mass="28562">MNFLRKLLLFDLDNTLLPFNSYWEKANVEAFNSSTLTKKLNYESFINLYRKYDKELWELHTKQLISLDQLRQQRFIKTMNDFGIKVSVDASQRYFDEFFNVLINSIVPDSKVNSMLLFLKEHYELGILTNGKITEQNQKIKKMGLNDVIRSEHIFISEEIGYEKPDPQSFYYTLNKLNISSSDSIYVGDSWVNDIIGSTNAGLSAVWVNEDHVFPENFSNSSKVIKVASILDLKESLKVIDNVLDI</sequence>
<keyword evidence="2" id="KW-1185">Reference proteome</keyword>
<organism evidence="1 2">
    <name type="scientific">Peribacillus asahii</name>
    <dbReference type="NCBI Taxonomy" id="228899"/>
    <lineage>
        <taxon>Bacteria</taxon>
        <taxon>Bacillati</taxon>
        <taxon>Bacillota</taxon>
        <taxon>Bacilli</taxon>
        <taxon>Bacillales</taxon>
        <taxon>Bacillaceae</taxon>
        <taxon>Peribacillus</taxon>
    </lineage>
</organism>
<dbReference type="InterPro" id="IPR052550">
    <property type="entry name" value="Pyrimidine_5'-ntase_YjjG"/>
</dbReference>
<dbReference type="NCBIfam" id="TIGR01549">
    <property type="entry name" value="HAD-SF-IA-v1"/>
    <property type="match status" value="1"/>
</dbReference>
<dbReference type="Gene3D" id="1.10.150.240">
    <property type="entry name" value="Putative phosphatase, domain 2"/>
    <property type="match status" value="1"/>
</dbReference>
<dbReference type="PANTHER" id="PTHR47478">
    <property type="match status" value="1"/>
</dbReference>
<keyword evidence="1" id="KW-0378">Hydrolase</keyword>
<dbReference type="SFLD" id="SFLDS00003">
    <property type="entry name" value="Haloacid_Dehalogenase"/>
    <property type="match status" value="1"/>
</dbReference>
<dbReference type="Gene3D" id="3.40.50.1000">
    <property type="entry name" value="HAD superfamily/HAD-like"/>
    <property type="match status" value="1"/>
</dbReference>
<dbReference type="InterPro" id="IPR023198">
    <property type="entry name" value="PGP-like_dom2"/>
</dbReference>
<dbReference type="InterPro" id="IPR036412">
    <property type="entry name" value="HAD-like_sf"/>
</dbReference>
<reference evidence="1 2" key="1">
    <citation type="submission" date="2018-08" db="EMBL/GenBank/DDBJ databases">
        <title>Bacillus jemisoniae sp. nov., Bacillus chryseoplanitiae sp. nov., Bacillus resnikiae sp. nov., and Bacillus frankliniae sp. nov., isolated from Viking spacecraft and associated surfaces.</title>
        <authorList>
            <person name="Seuylemezian A."/>
            <person name="Vaishampayan P."/>
        </authorList>
    </citation>
    <scope>NUCLEOTIDE SEQUENCE [LARGE SCALE GENOMIC DNA]</scope>
    <source>
        <strain evidence="1 2">MA001</strain>
    </source>
</reference>
<proteinExistence type="predicted"/>
<dbReference type="GO" id="GO:0016787">
    <property type="term" value="F:hydrolase activity"/>
    <property type="evidence" value="ECO:0007669"/>
    <property type="project" value="UniProtKB-KW"/>
</dbReference>
<dbReference type="EMBL" id="QWVS01000007">
    <property type="protein sequence ID" value="RID88375.1"/>
    <property type="molecule type" value="Genomic_DNA"/>
</dbReference>
<gene>
    <name evidence="1" type="ORF">D1953_04110</name>
</gene>
<accession>A0A398BDV0</accession>
<evidence type="ECO:0000313" key="2">
    <source>
        <dbReference type="Proteomes" id="UP000266016"/>
    </source>
</evidence>
<dbReference type="InterPro" id="IPR023214">
    <property type="entry name" value="HAD_sf"/>
</dbReference>
<name>A0A398BDV0_9BACI</name>
<comment type="caution">
    <text evidence="1">The sequence shown here is derived from an EMBL/GenBank/DDBJ whole genome shotgun (WGS) entry which is preliminary data.</text>
</comment>